<comment type="function">
    <text evidence="2">NDH-1 shuttles electrons from NADH, via FMN and iron-sulfur (Fe-S) centers, to quinones in the respiratory chain. Couples the redox reaction to proton translocation (for every two electrons transferred, four hydrogen ions are translocated across the cytoplasmic membrane), and thus conserves the redox energy in a proton gradient.</text>
</comment>
<proteinExistence type="inferred from homology"/>
<dbReference type="InterPro" id="IPR001457">
    <property type="entry name" value="NADH_UbQ/plastoQ_OxRdtase_su6"/>
</dbReference>
<evidence type="ECO:0000313" key="3">
    <source>
        <dbReference type="EMBL" id="MFH6986009.1"/>
    </source>
</evidence>
<protein>
    <recommendedName>
        <fullName evidence="2">NADH-quinone oxidoreductase subunit J</fullName>
        <ecNumber evidence="2">7.1.1.-</ecNumber>
    </recommendedName>
</protein>
<sequence length="167" mass="18021">MGISDVFAAFFGLMVVVPVLYLMFTKNIIRAAFAFVISLLGLAATYVLLHAELMAVVQIMIYAGGVIVLLIFGIMLTKRVSDEGVFTQHRSVVLGGTVCAVFFLLLTKWTLSSGLTWTNAEVSDMDQVRKIGVLFLTDHLIAFEVIAFLLLGALVGAAFLAKKSGNA</sequence>
<comment type="subcellular location">
    <subcellularLocation>
        <location evidence="2">Cell membrane</location>
        <topology evidence="2">Multi-pass membrane protein</topology>
    </subcellularLocation>
</comment>
<dbReference type="PANTHER" id="PTHR33269:SF17">
    <property type="entry name" value="NADH-UBIQUINONE OXIDOREDUCTASE CHAIN 6"/>
    <property type="match status" value="1"/>
</dbReference>
<dbReference type="Proteomes" id="UP001610063">
    <property type="component" value="Unassembled WGS sequence"/>
</dbReference>
<feature type="transmembrane region" description="Helical" evidence="2">
    <location>
        <begin position="92"/>
        <end position="111"/>
    </location>
</feature>
<keyword evidence="2" id="KW-0874">Quinone</keyword>
<dbReference type="PANTHER" id="PTHR33269">
    <property type="entry name" value="NADH-UBIQUINONE OXIDOREDUCTASE CHAIN 6"/>
    <property type="match status" value="1"/>
</dbReference>
<dbReference type="EMBL" id="JBIPKE010000020">
    <property type="protein sequence ID" value="MFH6986009.1"/>
    <property type="molecule type" value="Genomic_DNA"/>
</dbReference>
<keyword evidence="2" id="KW-0812">Transmembrane</keyword>
<dbReference type="InterPro" id="IPR042106">
    <property type="entry name" value="Nuo/plastoQ_OxRdtase_6_NuoJ"/>
</dbReference>
<feature type="transmembrane region" description="Helical" evidence="2">
    <location>
        <begin position="55"/>
        <end position="76"/>
    </location>
</feature>
<accession>A0ABW7NEP3</accession>
<keyword evidence="2" id="KW-1003">Cell membrane</keyword>
<keyword evidence="4" id="KW-1185">Reference proteome</keyword>
<comment type="catalytic activity">
    <reaction evidence="2">
        <text>a quinone + NADH + 5 H(+)(in) = a quinol + NAD(+) + 4 H(+)(out)</text>
        <dbReference type="Rhea" id="RHEA:57888"/>
        <dbReference type="ChEBI" id="CHEBI:15378"/>
        <dbReference type="ChEBI" id="CHEBI:24646"/>
        <dbReference type="ChEBI" id="CHEBI:57540"/>
        <dbReference type="ChEBI" id="CHEBI:57945"/>
        <dbReference type="ChEBI" id="CHEBI:132124"/>
    </reaction>
</comment>
<evidence type="ECO:0000256" key="1">
    <source>
        <dbReference type="ARBA" id="ARBA00005698"/>
    </source>
</evidence>
<comment type="caution">
    <text evidence="3">The sequence shown here is derived from an EMBL/GenBank/DDBJ whole genome shotgun (WGS) entry which is preliminary data.</text>
</comment>
<keyword evidence="2" id="KW-0472">Membrane</keyword>
<gene>
    <name evidence="3" type="ORF">ACHKAR_21320</name>
</gene>
<evidence type="ECO:0000256" key="2">
    <source>
        <dbReference type="RuleBase" id="RU004429"/>
    </source>
</evidence>
<name>A0ABW7NEP3_9BACT</name>
<feature type="transmembrane region" description="Helical" evidence="2">
    <location>
        <begin position="6"/>
        <end position="24"/>
    </location>
</feature>
<feature type="transmembrane region" description="Helical" evidence="2">
    <location>
        <begin position="31"/>
        <end position="49"/>
    </location>
</feature>
<evidence type="ECO:0000313" key="4">
    <source>
        <dbReference type="Proteomes" id="UP001610063"/>
    </source>
</evidence>
<feature type="transmembrane region" description="Helical" evidence="2">
    <location>
        <begin position="131"/>
        <end position="161"/>
    </location>
</feature>
<comment type="similarity">
    <text evidence="1 2">Belongs to the complex I subunit 6 family.</text>
</comment>
<dbReference type="EC" id="7.1.1.-" evidence="2"/>
<dbReference type="Pfam" id="PF00499">
    <property type="entry name" value="Oxidored_q3"/>
    <property type="match status" value="1"/>
</dbReference>
<reference evidence="3 4" key="1">
    <citation type="journal article" date="2013" name="Int. J. Syst. Evol. Microbiol.">
        <title>Marinoscillum luteum sp. nov., isolated from marine sediment.</title>
        <authorList>
            <person name="Cha I.T."/>
            <person name="Park S.J."/>
            <person name="Kim S.J."/>
            <person name="Kim J.G."/>
            <person name="Jung M.Y."/>
            <person name="Shin K.S."/>
            <person name="Kwon K.K."/>
            <person name="Yang S.H."/>
            <person name="Seo Y.S."/>
            <person name="Rhee S.K."/>
        </authorList>
    </citation>
    <scope>NUCLEOTIDE SEQUENCE [LARGE SCALE GENOMIC DNA]</scope>
    <source>
        <strain evidence="3 4">KCTC 23939</strain>
    </source>
</reference>
<dbReference type="Gene3D" id="1.20.120.1200">
    <property type="entry name" value="NADH-ubiquinone/plastoquinone oxidoreductase chain 6, subunit NuoJ"/>
    <property type="match status" value="1"/>
</dbReference>
<keyword evidence="2" id="KW-0520">NAD</keyword>
<keyword evidence="2" id="KW-1133">Transmembrane helix</keyword>
<dbReference type="RefSeq" id="WP_395419480.1">
    <property type="nucleotide sequence ID" value="NZ_JBIPKE010000020.1"/>
</dbReference>
<organism evidence="3 4">
    <name type="scientific">Marinoscillum luteum</name>
    <dbReference type="NCBI Taxonomy" id="861051"/>
    <lineage>
        <taxon>Bacteria</taxon>
        <taxon>Pseudomonadati</taxon>
        <taxon>Bacteroidota</taxon>
        <taxon>Cytophagia</taxon>
        <taxon>Cytophagales</taxon>
        <taxon>Reichenbachiellaceae</taxon>
        <taxon>Marinoscillum</taxon>
    </lineage>
</organism>